<dbReference type="Proteomes" id="UP000002383">
    <property type="component" value="Chromosome"/>
</dbReference>
<feature type="region of interest" description="Disordered" evidence="1">
    <location>
        <begin position="134"/>
        <end position="191"/>
    </location>
</feature>
<evidence type="ECO:0000256" key="1">
    <source>
        <dbReference type="SAM" id="MobiDB-lite"/>
    </source>
</evidence>
<evidence type="ECO:0008006" key="5">
    <source>
        <dbReference type="Google" id="ProtNLM"/>
    </source>
</evidence>
<reference evidence="3 4" key="1">
    <citation type="journal article" date="2011" name="Stand. Genomic Sci.">
        <title>Complete genome sequence of 'Thioalkalivibrio sulfidophilus' HL-EbGr7.</title>
        <authorList>
            <person name="Muyzer G."/>
            <person name="Sorokin D.Y."/>
            <person name="Mavromatis K."/>
            <person name="Lapidus A."/>
            <person name="Clum A."/>
            <person name="Ivanova N."/>
            <person name="Pati A."/>
            <person name="d'Haeseleer P."/>
            <person name="Woyke T."/>
            <person name="Kyrpides N.C."/>
        </authorList>
    </citation>
    <scope>NUCLEOTIDE SEQUENCE [LARGE SCALE GENOMIC DNA]</scope>
    <source>
        <strain evidence="3 4">HL-EbGR7</strain>
    </source>
</reference>
<dbReference type="EMBL" id="CP001339">
    <property type="protein sequence ID" value="ACL71485.1"/>
    <property type="molecule type" value="Genomic_DNA"/>
</dbReference>
<evidence type="ECO:0000313" key="3">
    <source>
        <dbReference type="EMBL" id="ACL71485.1"/>
    </source>
</evidence>
<feature type="transmembrane region" description="Helical" evidence="2">
    <location>
        <begin position="55"/>
        <end position="75"/>
    </location>
</feature>
<organism evidence="3 4">
    <name type="scientific">Thioalkalivibrio sulfidiphilus (strain HL-EbGR7)</name>
    <dbReference type="NCBI Taxonomy" id="396588"/>
    <lineage>
        <taxon>Bacteria</taxon>
        <taxon>Pseudomonadati</taxon>
        <taxon>Pseudomonadota</taxon>
        <taxon>Gammaproteobacteria</taxon>
        <taxon>Chromatiales</taxon>
        <taxon>Ectothiorhodospiraceae</taxon>
        <taxon>Thioalkalivibrio</taxon>
    </lineage>
</organism>
<dbReference type="HOGENOM" id="CLU_1420877_0_0_6"/>
<gene>
    <name evidence="3" type="ordered locus">Tgr7_0387</name>
</gene>
<name>B8GUX4_THISH</name>
<keyword evidence="2" id="KW-0472">Membrane</keyword>
<dbReference type="eggNOG" id="ENOG502ZX02">
    <property type="taxonomic scope" value="Bacteria"/>
</dbReference>
<keyword evidence="4" id="KW-1185">Reference proteome</keyword>
<keyword evidence="2" id="KW-0812">Transmembrane</keyword>
<protein>
    <recommendedName>
        <fullName evidence="5">Zinc-ribbon 15 domain-containing protein</fullName>
    </recommendedName>
</protein>
<dbReference type="AlphaFoldDB" id="B8GUX4"/>
<evidence type="ECO:0000313" key="4">
    <source>
        <dbReference type="Proteomes" id="UP000002383"/>
    </source>
</evidence>
<dbReference type="RefSeq" id="WP_012636974.1">
    <property type="nucleotide sequence ID" value="NC_011901.1"/>
</dbReference>
<dbReference type="OrthoDB" id="8913702at2"/>
<evidence type="ECO:0000256" key="2">
    <source>
        <dbReference type="SAM" id="Phobius"/>
    </source>
</evidence>
<feature type="transmembrane region" description="Helical" evidence="2">
    <location>
        <begin position="6"/>
        <end position="25"/>
    </location>
</feature>
<feature type="compositionally biased region" description="Low complexity" evidence="1">
    <location>
        <begin position="172"/>
        <end position="191"/>
    </location>
</feature>
<keyword evidence="2" id="KW-1133">Transmembrane helix</keyword>
<dbReference type="KEGG" id="tgr:Tgr7_0387"/>
<proteinExistence type="predicted"/>
<sequence length="191" mass="20313">MGIGGISLWQLLMIFVYVGVVVVLFRSIRLDSKKALICSRCGTANKARTHTRGSIFIEILLWLMFIIPGLIYSIWRLTTRGKVCGVCGSADLVPLTSPAGQELSARYGQHQDSAGSDPDAKVFAKGAAERAKLAEATARYRETQAAGKKGHPASSPADTGYSITGADESPAPTRSGTRPTGSSTPSDGRRE</sequence>
<accession>B8GUX4</accession>